<sequence>MKYIKNIKLVLISFFLMLGACNSKEEKKQAYAQNPNIYMVELEDGETIMLKKDYYDTFSFENWNNFNVANTRLLQIEENDYKTSINRLVNLKPFIRNLSETAPEWLKTEEVLEDINDVEKEYKELLKEIDGSTKEVRENCKELNEEFDELRENINEIVEDYTNS</sequence>
<keyword evidence="1" id="KW-0175">Coiled coil</keyword>
<name>A0A2S7WSB5_9FLAO</name>
<evidence type="ECO:0000313" key="2">
    <source>
        <dbReference type="EMBL" id="PQJ80212.1"/>
    </source>
</evidence>
<dbReference type="AlphaFoldDB" id="A0A2S7WSB5"/>
<accession>A0A2S7WSB5</accession>
<dbReference type="EMBL" id="MSCN01000001">
    <property type="protein sequence ID" value="PQJ80212.1"/>
    <property type="molecule type" value="Genomic_DNA"/>
</dbReference>
<reference evidence="2 3" key="1">
    <citation type="submission" date="2016-12" db="EMBL/GenBank/DDBJ databases">
        <title>Trade-off between light-utilization and light-protection in marine flavobacteria.</title>
        <authorList>
            <person name="Kumagai Y."/>
            <person name="Yoshizawa S."/>
            <person name="Kogure K."/>
            <person name="Iwasaki W."/>
        </authorList>
    </citation>
    <scope>NUCLEOTIDE SEQUENCE [LARGE SCALE GENOMIC DNA]</scope>
    <source>
        <strain evidence="2 3">NBRC 108759</strain>
    </source>
</reference>
<comment type="caution">
    <text evidence="2">The sequence shown here is derived from an EMBL/GenBank/DDBJ whole genome shotgun (WGS) entry which is preliminary data.</text>
</comment>
<proteinExistence type="predicted"/>
<feature type="coiled-coil region" evidence="1">
    <location>
        <begin position="108"/>
        <end position="160"/>
    </location>
</feature>
<evidence type="ECO:0000256" key="1">
    <source>
        <dbReference type="SAM" id="Coils"/>
    </source>
</evidence>
<dbReference type="RefSeq" id="WP_105016808.1">
    <property type="nucleotide sequence ID" value="NZ_MSCN01000001.1"/>
</dbReference>
<evidence type="ECO:0008006" key="4">
    <source>
        <dbReference type="Google" id="ProtNLM"/>
    </source>
</evidence>
<gene>
    <name evidence="2" type="ORF">BTO18_13965</name>
</gene>
<keyword evidence="3" id="KW-1185">Reference proteome</keyword>
<dbReference type="PROSITE" id="PS51257">
    <property type="entry name" value="PROKAR_LIPOPROTEIN"/>
    <property type="match status" value="1"/>
</dbReference>
<organism evidence="2 3">
    <name type="scientific">Polaribacter porphyrae</name>
    <dbReference type="NCBI Taxonomy" id="1137780"/>
    <lineage>
        <taxon>Bacteria</taxon>
        <taxon>Pseudomonadati</taxon>
        <taxon>Bacteroidota</taxon>
        <taxon>Flavobacteriia</taxon>
        <taxon>Flavobacteriales</taxon>
        <taxon>Flavobacteriaceae</taxon>
    </lineage>
</organism>
<dbReference type="Proteomes" id="UP000238882">
    <property type="component" value="Unassembled WGS sequence"/>
</dbReference>
<dbReference type="OrthoDB" id="1144672at2"/>
<protein>
    <recommendedName>
        <fullName evidence="4">Lipoprotein</fullName>
    </recommendedName>
</protein>
<evidence type="ECO:0000313" key="3">
    <source>
        <dbReference type="Proteomes" id="UP000238882"/>
    </source>
</evidence>